<dbReference type="EMBL" id="MPOG01000006">
    <property type="protein sequence ID" value="OOH97154.1"/>
    <property type="molecule type" value="Genomic_DNA"/>
</dbReference>
<proteinExistence type="predicted"/>
<gene>
    <name evidence="3" type="ORF">BMF97_04630</name>
</gene>
<comment type="caution">
    <text evidence="3">The sequence shown here is derived from an EMBL/GenBank/DDBJ whole genome shotgun (WGS) entry which is preliminary data.</text>
</comment>
<keyword evidence="2" id="KW-0732">Signal</keyword>
<dbReference type="OrthoDB" id="1264860at2"/>
<evidence type="ECO:0000256" key="2">
    <source>
        <dbReference type="SAM" id="SignalP"/>
    </source>
</evidence>
<dbReference type="RefSeq" id="WP_070905377.1">
    <property type="nucleotide sequence ID" value="NZ_CP016378.1"/>
</dbReference>
<dbReference type="STRING" id="238.BBD35_07610"/>
<evidence type="ECO:0000313" key="3">
    <source>
        <dbReference type="EMBL" id="OOH97154.1"/>
    </source>
</evidence>
<dbReference type="AlphaFoldDB" id="A0A1T3GRJ5"/>
<protein>
    <recommendedName>
        <fullName evidence="5">Pentapeptide MXKDX repeat protein</fullName>
    </recommendedName>
</protein>
<keyword evidence="4" id="KW-1185">Reference proteome</keyword>
<feature type="region of interest" description="Disordered" evidence="1">
    <location>
        <begin position="15"/>
        <end position="70"/>
    </location>
</feature>
<organism evidence="3 4">
    <name type="scientific">Elizabethkingia meningoseptica</name>
    <name type="common">Chryseobacterium meningosepticum</name>
    <dbReference type="NCBI Taxonomy" id="238"/>
    <lineage>
        <taxon>Bacteria</taxon>
        <taxon>Pseudomonadati</taxon>
        <taxon>Bacteroidota</taxon>
        <taxon>Flavobacteriia</taxon>
        <taxon>Flavobacteriales</taxon>
        <taxon>Weeksellaceae</taxon>
        <taxon>Elizabethkingia</taxon>
    </lineage>
</organism>
<sequence>MKNTLMALSLVLGLGFASAQQTTPAQKKTEPAKKEMKDHSKKEMKDHGSKEKKSEKMVTPKQEKTPAKSK</sequence>
<feature type="chain" id="PRO_5030034684" description="Pentapeptide MXKDX repeat protein" evidence="2">
    <location>
        <begin position="20"/>
        <end position="70"/>
    </location>
</feature>
<evidence type="ECO:0000256" key="1">
    <source>
        <dbReference type="SAM" id="MobiDB-lite"/>
    </source>
</evidence>
<dbReference type="Proteomes" id="UP000188947">
    <property type="component" value="Unassembled WGS sequence"/>
</dbReference>
<evidence type="ECO:0008006" key="5">
    <source>
        <dbReference type="Google" id="ProtNLM"/>
    </source>
</evidence>
<feature type="signal peptide" evidence="2">
    <location>
        <begin position="1"/>
        <end position="19"/>
    </location>
</feature>
<evidence type="ECO:0000313" key="4">
    <source>
        <dbReference type="Proteomes" id="UP000188947"/>
    </source>
</evidence>
<reference evidence="3 4" key="1">
    <citation type="submission" date="2016-11" db="EMBL/GenBank/DDBJ databases">
        <title>Genome sequence and comparative genomic analysis of clinical strain Elizabethkingia meningoseptica 61421 PRCM.</title>
        <authorList>
            <person name="Wang M."/>
            <person name="Hu S."/>
            <person name="Cao L."/>
            <person name="Jiang T."/>
            <person name="Zhou Y."/>
            <person name="Ming D."/>
        </authorList>
    </citation>
    <scope>NUCLEOTIDE SEQUENCE [LARGE SCALE GENOMIC DNA]</scope>
    <source>
        <strain evidence="3 4">61421 PRCM</strain>
    </source>
</reference>
<feature type="compositionally biased region" description="Basic and acidic residues" evidence="1">
    <location>
        <begin position="27"/>
        <end position="70"/>
    </location>
</feature>
<accession>A0A1T3GRJ5</accession>
<name>A0A1T3GRJ5_ELIME</name>
<dbReference type="eggNOG" id="ENOG502ZZMV">
    <property type="taxonomic scope" value="Bacteria"/>
</dbReference>